<dbReference type="GO" id="GO:0022904">
    <property type="term" value="P:respiratory electron transport chain"/>
    <property type="evidence" value="ECO:0007669"/>
    <property type="project" value="InterPro"/>
</dbReference>
<proteinExistence type="inferred from homology"/>
<keyword evidence="9 13" id="KW-1133">Transmembrane helix</keyword>
<keyword evidence="8" id="KW-0249">Electron transport</keyword>
<dbReference type="GO" id="GO:0009055">
    <property type="term" value="F:electron transfer activity"/>
    <property type="evidence" value="ECO:0007669"/>
    <property type="project" value="InterPro"/>
</dbReference>
<evidence type="ECO:0000256" key="7">
    <source>
        <dbReference type="ARBA" id="ARBA00022723"/>
    </source>
</evidence>
<dbReference type="InterPro" id="IPR016174">
    <property type="entry name" value="Di-haem_cyt_TM"/>
</dbReference>
<evidence type="ECO:0000256" key="9">
    <source>
        <dbReference type="ARBA" id="ARBA00022989"/>
    </source>
</evidence>
<sequence>MSEQKTNGYSNLQIALHWTVAALIFFQLLFGESMTTIVDAGEEGTTASPSNLTLSVAHYWVGIAILCLVAIRLILRIVQGAPESASDTTWMTYAAKASHWLFYILLVAVPATGLLAIYVSDEFGDIHKLAKPAFIALIALHAVAALFHQFVLKDGTLKRMLLPAK</sequence>
<evidence type="ECO:0000256" key="1">
    <source>
        <dbReference type="ARBA" id="ARBA00001970"/>
    </source>
</evidence>
<keyword evidence="4" id="KW-1003">Cell membrane</keyword>
<keyword evidence="11 13" id="KW-0472">Membrane</keyword>
<keyword evidence="10" id="KW-0408">Iron</keyword>
<dbReference type="AlphaFoldDB" id="A0A1C3X5S7"/>
<dbReference type="OrthoDB" id="8156287at2"/>
<protein>
    <submittedName>
        <fullName evidence="15">Cytochrome b561</fullName>
    </submittedName>
</protein>
<dbReference type="Proteomes" id="UP000199205">
    <property type="component" value="Unassembled WGS sequence"/>
</dbReference>
<evidence type="ECO:0000256" key="5">
    <source>
        <dbReference type="ARBA" id="ARBA00022617"/>
    </source>
</evidence>
<evidence type="ECO:0000313" key="15">
    <source>
        <dbReference type="EMBL" id="SCB47545.1"/>
    </source>
</evidence>
<dbReference type="GO" id="GO:0020037">
    <property type="term" value="F:heme binding"/>
    <property type="evidence" value="ECO:0007669"/>
    <property type="project" value="TreeGrafter"/>
</dbReference>
<evidence type="ECO:0000259" key="14">
    <source>
        <dbReference type="Pfam" id="PF01292"/>
    </source>
</evidence>
<evidence type="ECO:0000256" key="12">
    <source>
        <dbReference type="ARBA" id="ARBA00037975"/>
    </source>
</evidence>
<evidence type="ECO:0000256" key="13">
    <source>
        <dbReference type="SAM" id="Phobius"/>
    </source>
</evidence>
<feature type="transmembrane region" description="Helical" evidence="13">
    <location>
        <begin position="57"/>
        <end position="75"/>
    </location>
</feature>
<evidence type="ECO:0000256" key="11">
    <source>
        <dbReference type="ARBA" id="ARBA00023136"/>
    </source>
</evidence>
<dbReference type="PANTHER" id="PTHR30529:SF6">
    <property type="entry name" value="BLL0291 PROTEIN"/>
    <property type="match status" value="1"/>
</dbReference>
<dbReference type="GO" id="GO:0046872">
    <property type="term" value="F:metal ion binding"/>
    <property type="evidence" value="ECO:0007669"/>
    <property type="project" value="UniProtKB-KW"/>
</dbReference>
<dbReference type="RefSeq" id="WP_037199502.1">
    <property type="nucleotide sequence ID" value="NZ_FMAF01000025.1"/>
</dbReference>
<dbReference type="PANTHER" id="PTHR30529">
    <property type="entry name" value="CYTOCHROME B561"/>
    <property type="match status" value="1"/>
</dbReference>
<comment type="subcellular location">
    <subcellularLocation>
        <location evidence="2">Cell membrane</location>
        <topology evidence="2">Multi-pass membrane protein</topology>
    </subcellularLocation>
</comment>
<evidence type="ECO:0000256" key="2">
    <source>
        <dbReference type="ARBA" id="ARBA00004651"/>
    </source>
</evidence>
<accession>A0A1C3X5S7</accession>
<evidence type="ECO:0000256" key="6">
    <source>
        <dbReference type="ARBA" id="ARBA00022692"/>
    </source>
</evidence>
<evidence type="ECO:0000256" key="10">
    <source>
        <dbReference type="ARBA" id="ARBA00023004"/>
    </source>
</evidence>
<dbReference type="InterPro" id="IPR011577">
    <property type="entry name" value="Cyt_b561_bac/Ni-Hgenase"/>
</dbReference>
<comment type="similarity">
    <text evidence="12">Belongs to the cytochrome b561 family.</text>
</comment>
<dbReference type="GO" id="GO:0005886">
    <property type="term" value="C:plasma membrane"/>
    <property type="evidence" value="ECO:0007669"/>
    <property type="project" value="UniProtKB-SubCell"/>
</dbReference>
<feature type="transmembrane region" description="Helical" evidence="13">
    <location>
        <begin position="100"/>
        <end position="120"/>
    </location>
</feature>
<feature type="transmembrane region" description="Helical" evidence="13">
    <location>
        <begin position="132"/>
        <end position="152"/>
    </location>
</feature>
<gene>
    <name evidence="15" type="ORF">GA0061101_12585</name>
</gene>
<evidence type="ECO:0000313" key="16">
    <source>
        <dbReference type="Proteomes" id="UP000199205"/>
    </source>
</evidence>
<evidence type="ECO:0000256" key="3">
    <source>
        <dbReference type="ARBA" id="ARBA00022448"/>
    </source>
</evidence>
<comment type="cofactor">
    <cofactor evidence="1">
        <name>heme b</name>
        <dbReference type="ChEBI" id="CHEBI:60344"/>
    </cofactor>
</comment>
<reference evidence="16" key="1">
    <citation type="submission" date="2016-08" db="EMBL/GenBank/DDBJ databases">
        <authorList>
            <person name="Varghese N."/>
            <person name="Submissions Spin"/>
        </authorList>
    </citation>
    <scope>NUCLEOTIDE SEQUENCE [LARGE SCALE GENOMIC DNA]</scope>
    <source>
        <strain evidence="16">P1-7</strain>
    </source>
</reference>
<keyword evidence="7" id="KW-0479">Metal-binding</keyword>
<keyword evidence="5" id="KW-0349">Heme</keyword>
<feature type="transmembrane region" description="Helical" evidence="13">
    <location>
        <begin position="12"/>
        <end position="30"/>
    </location>
</feature>
<name>A0A1C3X5S7_9HYPH</name>
<feature type="domain" description="Cytochrome b561 bacterial/Ni-hydrogenase" evidence="14">
    <location>
        <begin position="9"/>
        <end position="161"/>
    </location>
</feature>
<dbReference type="Pfam" id="PF01292">
    <property type="entry name" value="Ni_hydr_CYTB"/>
    <property type="match status" value="1"/>
</dbReference>
<keyword evidence="3" id="KW-0813">Transport</keyword>
<dbReference type="InterPro" id="IPR052168">
    <property type="entry name" value="Cytochrome_b561_oxidase"/>
</dbReference>
<keyword evidence="6 13" id="KW-0812">Transmembrane</keyword>
<evidence type="ECO:0000256" key="8">
    <source>
        <dbReference type="ARBA" id="ARBA00022982"/>
    </source>
</evidence>
<organism evidence="15 16">
    <name type="scientific">Rhizobium lusitanum</name>
    <dbReference type="NCBI Taxonomy" id="293958"/>
    <lineage>
        <taxon>Bacteria</taxon>
        <taxon>Pseudomonadati</taxon>
        <taxon>Pseudomonadota</taxon>
        <taxon>Alphaproteobacteria</taxon>
        <taxon>Hyphomicrobiales</taxon>
        <taxon>Rhizobiaceae</taxon>
        <taxon>Rhizobium/Agrobacterium group</taxon>
        <taxon>Rhizobium</taxon>
    </lineage>
</organism>
<evidence type="ECO:0000256" key="4">
    <source>
        <dbReference type="ARBA" id="ARBA00022475"/>
    </source>
</evidence>
<dbReference type="SUPFAM" id="SSF81342">
    <property type="entry name" value="Transmembrane di-heme cytochromes"/>
    <property type="match status" value="1"/>
</dbReference>
<dbReference type="EMBL" id="FMAF01000025">
    <property type="protein sequence ID" value="SCB47545.1"/>
    <property type="molecule type" value="Genomic_DNA"/>
</dbReference>